<keyword evidence="10 19" id="KW-0812">Transmembrane</keyword>
<dbReference type="PANTHER" id="PTHR34148">
    <property type="entry name" value="ADENOSYLCOBINAMIDE-GDP RIBAZOLETRANSFERASE"/>
    <property type="match status" value="1"/>
</dbReference>
<comment type="caution">
    <text evidence="20">The sequence shown here is derived from an EMBL/GenBank/DDBJ whole genome shotgun (WGS) entry which is preliminary data.</text>
</comment>
<dbReference type="EC" id="2.7.8.26" evidence="5 19"/>
<feature type="transmembrane region" description="Helical" evidence="19">
    <location>
        <begin position="109"/>
        <end position="132"/>
    </location>
</feature>
<evidence type="ECO:0000256" key="12">
    <source>
        <dbReference type="ARBA" id="ARBA00022989"/>
    </source>
</evidence>
<dbReference type="UniPathway" id="UPA00148">
    <property type="reaction ID" value="UER00238"/>
</dbReference>
<evidence type="ECO:0000256" key="9">
    <source>
        <dbReference type="ARBA" id="ARBA00022679"/>
    </source>
</evidence>
<comment type="function">
    <text evidence="14 19">Joins adenosylcobinamide-GDP and alpha-ribazole to generate adenosylcobalamin (Ado-cobalamin). Also synthesizes adenosylcobalamin 5'-phosphate from adenosylcobinamide-GDP and alpha-ribazole 5'-phosphate.</text>
</comment>
<evidence type="ECO:0000256" key="7">
    <source>
        <dbReference type="ARBA" id="ARBA00022475"/>
    </source>
</evidence>
<name>E6MG08_9FIRM</name>
<sequence>MRQFLKELAVGISFYTRVPIQLKSVSEDEFYHCMLYMPVIGVFIGALMFAAGWLLGHWQRTALSAVALLIFYIWITGGLHYDGVADTVDALFSARDRDRMMAIMKDSRLGAFGAIGLVLLLFTMWGSYQILIKALPISLLLMPVIGRYCAVQTCAFSTYAEGGGGLGKRITEIAKPCHVLVYLILIGGLTWWLRPILSLAFGITVVLNLLLMAYCNRKFAGITGDQIGLTIEMTQAIFMVATIAMTDAAPVLTQITGGLLA</sequence>
<gene>
    <name evidence="19 20" type="primary">cobS</name>
    <name evidence="20" type="ORF">HMP0721_0941</name>
</gene>
<proteinExistence type="inferred from homology"/>
<dbReference type="RefSeq" id="WP_006598365.1">
    <property type="nucleotide sequence ID" value="NZ_GL622359.1"/>
</dbReference>
<evidence type="ECO:0000256" key="13">
    <source>
        <dbReference type="ARBA" id="ARBA00023136"/>
    </source>
</evidence>
<dbReference type="HOGENOM" id="CLU_057426_3_1_9"/>
<keyword evidence="12 19" id="KW-1133">Transmembrane helix</keyword>
<evidence type="ECO:0000256" key="11">
    <source>
        <dbReference type="ARBA" id="ARBA00022842"/>
    </source>
</evidence>
<dbReference type="eggNOG" id="COG0368">
    <property type="taxonomic scope" value="Bacteria"/>
</dbReference>
<evidence type="ECO:0000313" key="20">
    <source>
        <dbReference type="EMBL" id="EFV01548.1"/>
    </source>
</evidence>
<dbReference type="PANTHER" id="PTHR34148:SF1">
    <property type="entry name" value="ADENOSYLCOBINAMIDE-GDP RIBAZOLETRANSFERASE"/>
    <property type="match status" value="1"/>
</dbReference>
<feature type="transmembrane region" description="Helical" evidence="19">
    <location>
        <begin position="236"/>
        <end position="260"/>
    </location>
</feature>
<dbReference type="GO" id="GO:0005886">
    <property type="term" value="C:plasma membrane"/>
    <property type="evidence" value="ECO:0007669"/>
    <property type="project" value="UniProtKB-SubCell"/>
</dbReference>
<evidence type="ECO:0000256" key="8">
    <source>
        <dbReference type="ARBA" id="ARBA00022573"/>
    </source>
</evidence>
<dbReference type="NCBIfam" id="TIGR00317">
    <property type="entry name" value="cobS"/>
    <property type="match status" value="1"/>
</dbReference>
<reference evidence="20 21" key="1">
    <citation type="submission" date="2010-12" db="EMBL/GenBank/DDBJ databases">
        <authorList>
            <person name="Muzny D."/>
            <person name="Qin X."/>
            <person name="Deng J."/>
            <person name="Jiang H."/>
            <person name="Liu Y."/>
            <person name="Qu J."/>
            <person name="Song X.-Z."/>
            <person name="Zhang L."/>
            <person name="Thornton R."/>
            <person name="Coyle M."/>
            <person name="Francisco L."/>
            <person name="Jackson L."/>
            <person name="Javaid M."/>
            <person name="Korchina V."/>
            <person name="Kovar C."/>
            <person name="Mata R."/>
            <person name="Mathew T."/>
            <person name="Ngo R."/>
            <person name="Nguyen L."/>
            <person name="Nguyen N."/>
            <person name="Okwuonu G."/>
            <person name="Ongeri F."/>
            <person name="Pham C."/>
            <person name="Simmons D."/>
            <person name="Wilczek-Boney K."/>
            <person name="Hale W."/>
            <person name="Jakkamsetti A."/>
            <person name="Pham P."/>
            <person name="Ruth R."/>
            <person name="San Lucas F."/>
            <person name="Warren J."/>
            <person name="Zhang J."/>
            <person name="Zhao Z."/>
            <person name="Zhou C."/>
            <person name="Zhu D."/>
            <person name="Lee S."/>
            <person name="Bess C."/>
            <person name="Blankenburg K."/>
            <person name="Forbes L."/>
            <person name="Fu Q."/>
            <person name="Gubbala S."/>
            <person name="Hirani K."/>
            <person name="Jayaseelan J.C."/>
            <person name="Lara F."/>
            <person name="Munidasa M."/>
            <person name="Palculict T."/>
            <person name="Patil S."/>
            <person name="Pu L.-L."/>
            <person name="Saada N."/>
            <person name="Tang L."/>
            <person name="Weissenberger G."/>
            <person name="Zhu Y."/>
            <person name="Hemphill L."/>
            <person name="Shang Y."/>
            <person name="Youmans B."/>
            <person name="Ayvaz T."/>
            <person name="Ross M."/>
            <person name="Santibanez J."/>
            <person name="Aqrawi P."/>
            <person name="Gross S."/>
            <person name="Joshi V."/>
            <person name="Fowler G."/>
            <person name="Nazareth L."/>
            <person name="Reid J."/>
            <person name="Worley K."/>
            <person name="Petrosino J."/>
            <person name="Highlander S."/>
            <person name="Gibbs R."/>
        </authorList>
    </citation>
    <scope>NUCLEOTIDE SEQUENCE [LARGE SCALE GENOMIC DNA]</scope>
    <source>
        <strain evidence="20 21">ATCC 23263</strain>
    </source>
</reference>
<keyword evidence="7 19" id="KW-1003">Cell membrane</keyword>
<evidence type="ECO:0000256" key="19">
    <source>
        <dbReference type="HAMAP-Rule" id="MF_00719"/>
    </source>
</evidence>
<keyword evidence="8 19" id="KW-0169">Cobalamin biosynthesis</keyword>
<dbReference type="GO" id="GO:0051073">
    <property type="term" value="F:adenosylcobinamide-GDP ribazoletransferase activity"/>
    <property type="evidence" value="ECO:0007669"/>
    <property type="project" value="UniProtKB-UniRule"/>
</dbReference>
<comment type="catalytic activity">
    <reaction evidence="17 19">
        <text>alpha-ribazole + adenosylcob(III)inamide-GDP = adenosylcob(III)alamin + GMP + H(+)</text>
        <dbReference type="Rhea" id="RHEA:16049"/>
        <dbReference type="ChEBI" id="CHEBI:10329"/>
        <dbReference type="ChEBI" id="CHEBI:15378"/>
        <dbReference type="ChEBI" id="CHEBI:18408"/>
        <dbReference type="ChEBI" id="CHEBI:58115"/>
        <dbReference type="ChEBI" id="CHEBI:60487"/>
        <dbReference type="EC" id="2.7.8.26"/>
    </reaction>
</comment>
<feature type="transmembrane region" description="Helical" evidence="19">
    <location>
        <begin position="177"/>
        <end position="193"/>
    </location>
</feature>
<evidence type="ECO:0000256" key="4">
    <source>
        <dbReference type="ARBA" id="ARBA00010561"/>
    </source>
</evidence>
<organism evidence="20 21">
    <name type="scientific">Pseudoramibacter alactolyticus ATCC 23263</name>
    <dbReference type="NCBI Taxonomy" id="887929"/>
    <lineage>
        <taxon>Bacteria</taxon>
        <taxon>Bacillati</taxon>
        <taxon>Bacillota</taxon>
        <taxon>Clostridia</taxon>
        <taxon>Eubacteriales</taxon>
        <taxon>Eubacteriaceae</taxon>
        <taxon>Pseudoramibacter</taxon>
    </lineage>
</organism>
<dbReference type="HAMAP" id="MF_00719">
    <property type="entry name" value="CobS"/>
    <property type="match status" value="1"/>
</dbReference>
<dbReference type="STRING" id="887929.HMP0721_0941"/>
<comment type="pathway">
    <text evidence="3 19">Cofactor biosynthesis; adenosylcobalamin biosynthesis; adenosylcobalamin from cob(II)yrinate a,c-diamide: step 7/7.</text>
</comment>
<evidence type="ECO:0000256" key="2">
    <source>
        <dbReference type="ARBA" id="ARBA00004651"/>
    </source>
</evidence>
<protein>
    <recommendedName>
        <fullName evidence="6 19">Adenosylcobinamide-GDP ribazoletransferase</fullName>
        <ecNumber evidence="5 19">2.7.8.26</ecNumber>
    </recommendedName>
    <alternativeName>
        <fullName evidence="16 19">Cobalamin synthase</fullName>
    </alternativeName>
    <alternativeName>
        <fullName evidence="15 19">Cobalamin-5'-phosphate synthase</fullName>
    </alternativeName>
</protein>
<evidence type="ECO:0000256" key="16">
    <source>
        <dbReference type="ARBA" id="ARBA00032853"/>
    </source>
</evidence>
<dbReference type="OrthoDB" id="9794626at2"/>
<dbReference type="GO" id="GO:0009236">
    <property type="term" value="P:cobalamin biosynthetic process"/>
    <property type="evidence" value="ECO:0007669"/>
    <property type="project" value="UniProtKB-UniRule"/>
</dbReference>
<keyword evidence="9 19" id="KW-0808">Transferase</keyword>
<evidence type="ECO:0000256" key="5">
    <source>
        <dbReference type="ARBA" id="ARBA00013200"/>
    </source>
</evidence>
<dbReference type="GO" id="GO:0008818">
    <property type="term" value="F:cobalamin 5'-phosphate synthase activity"/>
    <property type="evidence" value="ECO:0007669"/>
    <property type="project" value="UniProtKB-UniRule"/>
</dbReference>
<evidence type="ECO:0000256" key="10">
    <source>
        <dbReference type="ARBA" id="ARBA00022692"/>
    </source>
</evidence>
<dbReference type="EMBL" id="AEQN01000016">
    <property type="protein sequence ID" value="EFV01548.1"/>
    <property type="molecule type" value="Genomic_DNA"/>
</dbReference>
<evidence type="ECO:0000256" key="15">
    <source>
        <dbReference type="ARBA" id="ARBA00032605"/>
    </source>
</evidence>
<keyword evidence="13 19" id="KW-0472">Membrane</keyword>
<accession>E6MG08</accession>
<dbReference type="Proteomes" id="UP000004754">
    <property type="component" value="Unassembled WGS sequence"/>
</dbReference>
<feature type="transmembrane region" description="Helical" evidence="19">
    <location>
        <begin position="35"/>
        <end position="55"/>
    </location>
</feature>
<dbReference type="Pfam" id="PF02654">
    <property type="entry name" value="CobS"/>
    <property type="match status" value="1"/>
</dbReference>
<comment type="subcellular location">
    <subcellularLocation>
        <location evidence="2 19">Cell membrane</location>
        <topology evidence="2 19">Multi-pass membrane protein</topology>
    </subcellularLocation>
</comment>
<keyword evidence="21" id="KW-1185">Reference proteome</keyword>
<evidence type="ECO:0000256" key="14">
    <source>
        <dbReference type="ARBA" id="ARBA00025228"/>
    </source>
</evidence>
<evidence type="ECO:0000256" key="3">
    <source>
        <dbReference type="ARBA" id="ARBA00004663"/>
    </source>
</evidence>
<feature type="transmembrane region" description="Helical" evidence="19">
    <location>
        <begin position="199"/>
        <end position="215"/>
    </location>
</feature>
<evidence type="ECO:0000313" key="21">
    <source>
        <dbReference type="Proteomes" id="UP000004754"/>
    </source>
</evidence>
<evidence type="ECO:0000256" key="18">
    <source>
        <dbReference type="ARBA" id="ARBA00049504"/>
    </source>
</evidence>
<dbReference type="InterPro" id="IPR003805">
    <property type="entry name" value="CobS"/>
</dbReference>
<comment type="similarity">
    <text evidence="4 19">Belongs to the CobS family.</text>
</comment>
<dbReference type="AlphaFoldDB" id="E6MG08"/>
<feature type="transmembrane region" description="Helical" evidence="19">
    <location>
        <begin position="62"/>
        <end position="81"/>
    </location>
</feature>
<comment type="cofactor">
    <cofactor evidence="1 19">
        <name>Mg(2+)</name>
        <dbReference type="ChEBI" id="CHEBI:18420"/>
    </cofactor>
</comment>
<evidence type="ECO:0000256" key="1">
    <source>
        <dbReference type="ARBA" id="ARBA00001946"/>
    </source>
</evidence>
<evidence type="ECO:0000256" key="6">
    <source>
        <dbReference type="ARBA" id="ARBA00015850"/>
    </source>
</evidence>
<comment type="catalytic activity">
    <reaction evidence="18 19">
        <text>alpha-ribazole 5'-phosphate + adenosylcob(III)inamide-GDP = adenosylcob(III)alamin 5'-phosphate + GMP + H(+)</text>
        <dbReference type="Rhea" id="RHEA:23560"/>
        <dbReference type="ChEBI" id="CHEBI:15378"/>
        <dbReference type="ChEBI" id="CHEBI:57918"/>
        <dbReference type="ChEBI" id="CHEBI:58115"/>
        <dbReference type="ChEBI" id="CHEBI:60487"/>
        <dbReference type="ChEBI" id="CHEBI:60493"/>
        <dbReference type="EC" id="2.7.8.26"/>
    </reaction>
</comment>
<evidence type="ECO:0000256" key="17">
    <source>
        <dbReference type="ARBA" id="ARBA00048623"/>
    </source>
</evidence>
<keyword evidence="11 19" id="KW-0460">Magnesium</keyword>